<evidence type="ECO:0000313" key="2">
    <source>
        <dbReference type="EMBL" id="GGX92164.1"/>
    </source>
</evidence>
<reference evidence="3" key="1">
    <citation type="journal article" date="2019" name="Int. J. Syst. Evol. Microbiol.">
        <title>The Global Catalogue of Microorganisms (GCM) 10K type strain sequencing project: providing services to taxonomists for standard genome sequencing and annotation.</title>
        <authorList>
            <consortium name="The Broad Institute Genomics Platform"/>
            <consortium name="The Broad Institute Genome Sequencing Center for Infectious Disease"/>
            <person name="Wu L."/>
            <person name="Ma J."/>
        </authorList>
    </citation>
    <scope>NUCLEOTIDE SEQUENCE [LARGE SCALE GENOMIC DNA]</scope>
    <source>
        <strain evidence="3">KCTC 22228</strain>
    </source>
</reference>
<evidence type="ECO:0000256" key="1">
    <source>
        <dbReference type="SAM" id="MobiDB-lite"/>
    </source>
</evidence>
<feature type="region of interest" description="Disordered" evidence="1">
    <location>
        <begin position="54"/>
        <end position="74"/>
    </location>
</feature>
<protein>
    <submittedName>
        <fullName evidence="2">Uncharacterized protein</fullName>
    </submittedName>
</protein>
<comment type="caution">
    <text evidence="2">The sequence shown here is derived from an EMBL/GenBank/DDBJ whole genome shotgun (WGS) entry which is preliminary data.</text>
</comment>
<gene>
    <name evidence="2" type="ORF">GCM10007160_19680</name>
</gene>
<keyword evidence="3" id="KW-1185">Reference proteome</keyword>
<dbReference type="EMBL" id="BMXS01000008">
    <property type="protein sequence ID" value="GGX92164.1"/>
    <property type="molecule type" value="Genomic_DNA"/>
</dbReference>
<proteinExistence type="predicted"/>
<dbReference type="Proteomes" id="UP000653056">
    <property type="component" value="Unassembled WGS sequence"/>
</dbReference>
<organism evidence="2 3">
    <name type="scientific">Litchfieldella qijiaojingensis</name>
    <dbReference type="NCBI Taxonomy" id="980347"/>
    <lineage>
        <taxon>Bacteria</taxon>
        <taxon>Pseudomonadati</taxon>
        <taxon>Pseudomonadota</taxon>
        <taxon>Gammaproteobacteria</taxon>
        <taxon>Oceanospirillales</taxon>
        <taxon>Halomonadaceae</taxon>
        <taxon>Litchfieldella</taxon>
    </lineage>
</organism>
<sequence length="117" mass="12491">MTKGVLRESASTHPTHEIVLDVGAPVSLAGGFQIIEAVTHDISGRWQLIRRSGRGEVEWDKTPPPDSLRRYTPAKAPCPGTLTRIRFHGIGAAVRLANCAISAGFTGTPSSECGQSR</sequence>
<evidence type="ECO:0000313" key="3">
    <source>
        <dbReference type="Proteomes" id="UP000653056"/>
    </source>
</evidence>
<name>A0ABQ2YQP6_9GAMM</name>
<feature type="compositionally biased region" description="Basic and acidic residues" evidence="1">
    <location>
        <begin position="54"/>
        <end position="69"/>
    </location>
</feature>
<accession>A0ABQ2YQP6</accession>